<feature type="transmembrane region" description="Helical" evidence="10">
    <location>
        <begin position="144"/>
        <end position="164"/>
    </location>
</feature>
<keyword evidence="6 10" id="KW-0064">Aspartyl protease</keyword>
<evidence type="ECO:0000256" key="11">
    <source>
        <dbReference type="RuleBase" id="RU000594"/>
    </source>
</evidence>
<dbReference type="PANTHER" id="PTHR33695:SF1">
    <property type="entry name" value="LIPOPROTEIN SIGNAL PEPTIDASE"/>
    <property type="match status" value="1"/>
</dbReference>
<comment type="caution">
    <text evidence="13">The sequence shown here is derived from an EMBL/GenBank/DDBJ whole genome shotgun (WGS) entry which is preliminary data.</text>
</comment>
<dbReference type="EC" id="3.4.23.36" evidence="10"/>
<evidence type="ECO:0000256" key="12">
    <source>
        <dbReference type="RuleBase" id="RU004181"/>
    </source>
</evidence>
<evidence type="ECO:0000313" key="14">
    <source>
        <dbReference type="Proteomes" id="UP000014634"/>
    </source>
</evidence>
<evidence type="ECO:0000256" key="7">
    <source>
        <dbReference type="ARBA" id="ARBA00022801"/>
    </source>
</evidence>
<evidence type="ECO:0000256" key="8">
    <source>
        <dbReference type="ARBA" id="ARBA00022989"/>
    </source>
</evidence>
<evidence type="ECO:0000256" key="6">
    <source>
        <dbReference type="ARBA" id="ARBA00022750"/>
    </source>
</evidence>
<comment type="caution">
    <text evidence="10">Lacks conserved residue(s) required for the propagation of feature annotation.</text>
</comment>
<organism evidence="13 14">
    <name type="scientific">Treponema medium ATCC 700293</name>
    <dbReference type="NCBI Taxonomy" id="1125700"/>
    <lineage>
        <taxon>Bacteria</taxon>
        <taxon>Pseudomonadati</taxon>
        <taxon>Spirochaetota</taxon>
        <taxon>Spirochaetia</taxon>
        <taxon>Spirochaetales</taxon>
        <taxon>Treponemataceae</taxon>
        <taxon>Treponema</taxon>
    </lineage>
</organism>
<comment type="catalytic activity">
    <reaction evidence="10 11">
        <text>Release of signal peptides from bacterial membrane prolipoproteins. Hydrolyzes -Xaa-Yaa-Zaa-|-(S,diacylglyceryl)Cys-, in which Xaa is hydrophobic (preferably Leu), and Yaa (Ala or Ser) and Zaa (Gly or Ala) have small, neutral side chains.</text>
        <dbReference type="EC" id="3.4.23.36"/>
    </reaction>
</comment>
<dbReference type="InterPro" id="IPR001872">
    <property type="entry name" value="Peptidase_A8"/>
</dbReference>
<gene>
    <name evidence="10" type="primary">lspA</name>
    <name evidence="13" type="ORF">HMPREF9195_01221</name>
</gene>
<dbReference type="PANTHER" id="PTHR33695">
    <property type="entry name" value="LIPOPROTEIN SIGNAL PEPTIDASE"/>
    <property type="match status" value="1"/>
</dbReference>
<dbReference type="NCBIfam" id="TIGR00077">
    <property type="entry name" value="lspA"/>
    <property type="match status" value="1"/>
</dbReference>
<proteinExistence type="inferred from homology"/>
<accession>A0AA87NR13</accession>
<keyword evidence="4 10" id="KW-0645">Protease</keyword>
<keyword evidence="5 10" id="KW-0812">Transmembrane</keyword>
<dbReference type="GO" id="GO:0006508">
    <property type="term" value="P:proteolysis"/>
    <property type="evidence" value="ECO:0007669"/>
    <property type="project" value="UniProtKB-KW"/>
</dbReference>
<feature type="transmembrane region" description="Helical" evidence="10">
    <location>
        <begin position="72"/>
        <end position="91"/>
    </location>
</feature>
<evidence type="ECO:0000313" key="13">
    <source>
        <dbReference type="EMBL" id="EPF28979.1"/>
    </source>
</evidence>
<evidence type="ECO:0000256" key="10">
    <source>
        <dbReference type="HAMAP-Rule" id="MF_00161"/>
    </source>
</evidence>
<comment type="subcellular location">
    <subcellularLocation>
        <location evidence="10">Cell membrane</location>
        <topology evidence="10">Multi-pass membrane protein</topology>
    </subcellularLocation>
</comment>
<evidence type="ECO:0000256" key="2">
    <source>
        <dbReference type="ARBA" id="ARBA00022475"/>
    </source>
</evidence>
<dbReference type="AlphaFoldDB" id="A0AA87NR13"/>
<feature type="transmembrane region" description="Helical" evidence="10">
    <location>
        <begin position="9"/>
        <end position="31"/>
    </location>
</feature>
<dbReference type="HAMAP" id="MF_00161">
    <property type="entry name" value="LspA"/>
    <property type="match status" value="1"/>
</dbReference>
<keyword evidence="8 10" id="KW-1133">Transmembrane helix</keyword>
<keyword evidence="7 10" id="KW-0378">Hydrolase</keyword>
<keyword evidence="3" id="KW-0997">Cell inner membrane</keyword>
<feature type="active site" evidence="10">
    <location>
        <position position="148"/>
    </location>
</feature>
<comment type="function">
    <text evidence="10 11">This protein specifically catalyzes the removal of signal peptides from prolipoproteins.</text>
</comment>
<evidence type="ECO:0000256" key="5">
    <source>
        <dbReference type="ARBA" id="ARBA00022692"/>
    </source>
</evidence>
<sequence>MNIKNKREYFLPLILTFAVIALDQLTKWLIIKSIDPWSVGASFCGDLIRIVCVYNTGAAFSLGSGLSSVMRFVVMACIPACFIAGICVVYFKSEFPRVQRWFLSGIIGGGISNLLDRFFRAEGVVDFIDVKFFGLFGLERWPTFNIADSAIVVCGVGLFVALLIQEGKDKSKTPATPNDGE</sequence>
<comment type="similarity">
    <text evidence="1 10 12">Belongs to the peptidase A8 family.</text>
</comment>
<dbReference type="PROSITE" id="PS00855">
    <property type="entry name" value="SPASE_II"/>
    <property type="match status" value="1"/>
</dbReference>
<dbReference type="PRINTS" id="PR00781">
    <property type="entry name" value="LIPOSIGPTASE"/>
</dbReference>
<evidence type="ECO:0000256" key="3">
    <source>
        <dbReference type="ARBA" id="ARBA00022519"/>
    </source>
</evidence>
<evidence type="ECO:0000256" key="4">
    <source>
        <dbReference type="ARBA" id="ARBA00022670"/>
    </source>
</evidence>
<dbReference type="Pfam" id="PF01252">
    <property type="entry name" value="Peptidase_A8"/>
    <property type="match status" value="1"/>
</dbReference>
<feature type="active site" evidence="10">
    <location>
        <position position="126"/>
    </location>
</feature>
<evidence type="ECO:0000256" key="9">
    <source>
        <dbReference type="ARBA" id="ARBA00023136"/>
    </source>
</evidence>
<dbReference type="GO" id="GO:0004190">
    <property type="term" value="F:aspartic-type endopeptidase activity"/>
    <property type="evidence" value="ECO:0007669"/>
    <property type="project" value="UniProtKB-UniRule"/>
</dbReference>
<dbReference type="GO" id="GO:0005886">
    <property type="term" value="C:plasma membrane"/>
    <property type="evidence" value="ECO:0007669"/>
    <property type="project" value="UniProtKB-SubCell"/>
</dbReference>
<protein>
    <recommendedName>
        <fullName evidence="10">Lipoprotein signal peptidase</fullName>
        <ecNumber evidence="10">3.4.23.36</ecNumber>
    </recommendedName>
    <alternativeName>
        <fullName evidence="10">Prolipoprotein signal peptidase</fullName>
    </alternativeName>
    <alternativeName>
        <fullName evidence="10">Signal peptidase II</fullName>
        <shortName evidence="10">SPase II</shortName>
    </alternativeName>
</protein>
<reference evidence="13 14" key="1">
    <citation type="submission" date="2013-04" db="EMBL/GenBank/DDBJ databases">
        <title>The Genome Sequence of Treponema medium ATCC 700293.</title>
        <authorList>
            <consortium name="The Broad Institute Genomics Platform"/>
            <person name="Earl A."/>
            <person name="Ward D."/>
            <person name="Feldgarden M."/>
            <person name="Gevers D."/>
            <person name="Leonetti C."/>
            <person name="Blanton J.M."/>
            <person name="Dewhirst F.E."/>
            <person name="Izard J."/>
            <person name="Walker B."/>
            <person name="Young S."/>
            <person name="Zeng Q."/>
            <person name="Gargeya S."/>
            <person name="Fitzgerald M."/>
            <person name="Haas B."/>
            <person name="Abouelleil A."/>
            <person name="Allen A.W."/>
            <person name="Alvarado L."/>
            <person name="Arachchi H.M."/>
            <person name="Berlin A.M."/>
            <person name="Chapman S.B."/>
            <person name="Gainer-Dewar J."/>
            <person name="Goldberg J."/>
            <person name="Griggs A."/>
            <person name="Gujja S."/>
            <person name="Hansen M."/>
            <person name="Howarth C."/>
            <person name="Imamovic A."/>
            <person name="Ireland A."/>
            <person name="Larimer J."/>
            <person name="McCowan C."/>
            <person name="Murphy C."/>
            <person name="Pearson M."/>
            <person name="Poon T.W."/>
            <person name="Priest M."/>
            <person name="Roberts A."/>
            <person name="Saif S."/>
            <person name="Shea T."/>
            <person name="Sisk P."/>
            <person name="Sykes S."/>
            <person name="Wortman J."/>
            <person name="Nusbaum C."/>
            <person name="Birren B."/>
        </authorList>
    </citation>
    <scope>NUCLEOTIDE SEQUENCE [LARGE SCALE GENOMIC DNA]</scope>
    <source>
        <strain evidence="13 14">ATCC 700293</strain>
    </source>
</reference>
<keyword evidence="2 10" id="KW-1003">Cell membrane</keyword>
<comment type="pathway">
    <text evidence="10">Protein modification; lipoprotein biosynthesis (signal peptide cleavage).</text>
</comment>
<dbReference type="Proteomes" id="UP000014634">
    <property type="component" value="Unassembled WGS sequence"/>
</dbReference>
<dbReference type="EMBL" id="ATFE01000008">
    <property type="protein sequence ID" value="EPF28979.1"/>
    <property type="molecule type" value="Genomic_DNA"/>
</dbReference>
<name>A0AA87NR13_TREMD</name>
<dbReference type="RefSeq" id="WP_016523174.1">
    <property type="nucleotide sequence ID" value="NZ_KE332517.1"/>
</dbReference>
<evidence type="ECO:0000256" key="1">
    <source>
        <dbReference type="ARBA" id="ARBA00006139"/>
    </source>
</evidence>
<keyword evidence="9 10" id="KW-0472">Membrane</keyword>